<gene>
    <name evidence="1" type="ORF">M422DRAFT_205687</name>
</gene>
<sequence length="291" mass="33135">MGSSCLSKALTDVKRSLLTQRSVFSPVFRRQHWSGSKIITLNNSLRACWQKHPAIPYHDCRSTSNAAMAGVPQRTKIICLGLGRTGTYSLMLALKQLGYDPVYHMSTIMRKKDPAEFEKWRRLTTEPATSNDIRALLDDYAAILDYPAIMFPELLYETYPDAKYILTTRDPASWEKSVKSTLLRIKDQWKAAPYIPPLQQAIQGFQNEIINDWYHGGRLGEPQELIKHNDRVKGIIPLEKLLVYEASQGWDPLVEFLGVEKPSDPFPSVNDTASFQQMMHRIIDSLPPEPS</sequence>
<dbReference type="PANTHER" id="PTHR36978:SF4">
    <property type="entry name" value="P-LOOP CONTAINING NUCLEOSIDE TRIPHOSPHATE HYDROLASE PROTEIN"/>
    <property type="match status" value="1"/>
</dbReference>
<dbReference type="OrthoDB" id="3348095at2759"/>
<name>A0A0C9W4Y7_SPHS4</name>
<dbReference type="Proteomes" id="UP000054279">
    <property type="component" value="Unassembled WGS sequence"/>
</dbReference>
<dbReference type="SUPFAM" id="SSF52540">
    <property type="entry name" value="P-loop containing nucleoside triphosphate hydrolases"/>
    <property type="match status" value="1"/>
</dbReference>
<reference evidence="1 2" key="1">
    <citation type="submission" date="2014-06" db="EMBL/GenBank/DDBJ databases">
        <title>Evolutionary Origins and Diversification of the Mycorrhizal Mutualists.</title>
        <authorList>
            <consortium name="DOE Joint Genome Institute"/>
            <consortium name="Mycorrhizal Genomics Consortium"/>
            <person name="Kohler A."/>
            <person name="Kuo A."/>
            <person name="Nagy L.G."/>
            <person name="Floudas D."/>
            <person name="Copeland A."/>
            <person name="Barry K.W."/>
            <person name="Cichocki N."/>
            <person name="Veneault-Fourrey C."/>
            <person name="LaButti K."/>
            <person name="Lindquist E.A."/>
            <person name="Lipzen A."/>
            <person name="Lundell T."/>
            <person name="Morin E."/>
            <person name="Murat C."/>
            <person name="Riley R."/>
            <person name="Ohm R."/>
            <person name="Sun H."/>
            <person name="Tunlid A."/>
            <person name="Henrissat B."/>
            <person name="Grigoriev I.V."/>
            <person name="Hibbett D.S."/>
            <person name="Martin F."/>
        </authorList>
    </citation>
    <scope>NUCLEOTIDE SEQUENCE [LARGE SCALE GENOMIC DNA]</scope>
    <source>
        <strain evidence="1 2">SS14</strain>
    </source>
</reference>
<evidence type="ECO:0000313" key="2">
    <source>
        <dbReference type="Proteomes" id="UP000054279"/>
    </source>
</evidence>
<dbReference type="EMBL" id="KN837099">
    <property type="protein sequence ID" value="KIJ48060.1"/>
    <property type="molecule type" value="Genomic_DNA"/>
</dbReference>
<dbReference type="Gene3D" id="3.40.50.300">
    <property type="entry name" value="P-loop containing nucleotide triphosphate hydrolases"/>
    <property type="match status" value="1"/>
</dbReference>
<organism evidence="1 2">
    <name type="scientific">Sphaerobolus stellatus (strain SS14)</name>
    <dbReference type="NCBI Taxonomy" id="990650"/>
    <lineage>
        <taxon>Eukaryota</taxon>
        <taxon>Fungi</taxon>
        <taxon>Dikarya</taxon>
        <taxon>Basidiomycota</taxon>
        <taxon>Agaricomycotina</taxon>
        <taxon>Agaricomycetes</taxon>
        <taxon>Phallomycetidae</taxon>
        <taxon>Geastrales</taxon>
        <taxon>Sphaerobolaceae</taxon>
        <taxon>Sphaerobolus</taxon>
    </lineage>
</organism>
<dbReference type="AlphaFoldDB" id="A0A0C9W4Y7"/>
<dbReference type="InterPro" id="IPR040632">
    <property type="entry name" value="Sulfotransfer_4"/>
</dbReference>
<dbReference type="Pfam" id="PF17784">
    <property type="entry name" value="Sulfotransfer_4"/>
    <property type="match status" value="1"/>
</dbReference>
<dbReference type="HOGENOM" id="CLU_061199_0_1_1"/>
<protein>
    <recommendedName>
        <fullName evidence="3">Protein-tyrosine sulfotransferase</fullName>
    </recommendedName>
</protein>
<evidence type="ECO:0000313" key="1">
    <source>
        <dbReference type="EMBL" id="KIJ48060.1"/>
    </source>
</evidence>
<evidence type="ECO:0008006" key="3">
    <source>
        <dbReference type="Google" id="ProtNLM"/>
    </source>
</evidence>
<dbReference type="InterPro" id="IPR027417">
    <property type="entry name" value="P-loop_NTPase"/>
</dbReference>
<dbReference type="PANTHER" id="PTHR36978">
    <property type="entry name" value="P-LOOP CONTAINING NUCLEOTIDE TRIPHOSPHATE HYDROLASE"/>
    <property type="match status" value="1"/>
</dbReference>
<keyword evidence="2" id="KW-1185">Reference proteome</keyword>
<accession>A0A0C9W4Y7</accession>
<proteinExistence type="predicted"/>